<accession>A0ACB7ZRB0</accession>
<evidence type="ECO:0000313" key="1">
    <source>
        <dbReference type="EMBL" id="KAH7903615.1"/>
    </source>
</evidence>
<reference evidence="1" key="1">
    <citation type="journal article" date="2021" name="New Phytol.">
        <title>Evolutionary innovations through gain and loss of genes in the ectomycorrhizal Boletales.</title>
        <authorList>
            <person name="Wu G."/>
            <person name="Miyauchi S."/>
            <person name="Morin E."/>
            <person name="Kuo A."/>
            <person name="Drula E."/>
            <person name="Varga T."/>
            <person name="Kohler A."/>
            <person name="Feng B."/>
            <person name="Cao Y."/>
            <person name="Lipzen A."/>
            <person name="Daum C."/>
            <person name="Hundley H."/>
            <person name="Pangilinan J."/>
            <person name="Johnson J."/>
            <person name="Barry K."/>
            <person name="LaButti K."/>
            <person name="Ng V."/>
            <person name="Ahrendt S."/>
            <person name="Min B."/>
            <person name="Choi I.G."/>
            <person name="Park H."/>
            <person name="Plett J.M."/>
            <person name="Magnuson J."/>
            <person name="Spatafora J.W."/>
            <person name="Nagy L.G."/>
            <person name="Henrissat B."/>
            <person name="Grigoriev I.V."/>
            <person name="Yang Z.L."/>
            <person name="Xu J."/>
            <person name="Martin F.M."/>
        </authorList>
    </citation>
    <scope>NUCLEOTIDE SEQUENCE</scope>
    <source>
        <strain evidence="1">ATCC 28755</strain>
    </source>
</reference>
<proteinExistence type="predicted"/>
<dbReference type="EMBL" id="MU268858">
    <property type="protein sequence ID" value="KAH7903615.1"/>
    <property type="molecule type" value="Genomic_DNA"/>
</dbReference>
<organism evidence="1 2">
    <name type="scientific">Hygrophoropsis aurantiaca</name>
    <dbReference type="NCBI Taxonomy" id="72124"/>
    <lineage>
        <taxon>Eukaryota</taxon>
        <taxon>Fungi</taxon>
        <taxon>Dikarya</taxon>
        <taxon>Basidiomycota</taxon>
        <taxon>Agaricomycotina</taxon>
        <taxon>Agaricomycetes</taxon>
        <taxon>Agaricomycetidae</taxon>
        <taxon>Boletales</taxon>
        <taxon>Coniophorineae</taxon>
        <taxon>Hygrophoropsidaceae</taxon>
        <taxon>Hygrophoropsis</taxon>
    </lineage>
</organism>
<sequence length="176" mass="19869">YLRQAVTLTGFGSSVFSKALDGADLAYYIFARHFQEDTLLPWQHSSSQSCPDHPSIDVSNRYFLPRSQNPSLIPQPFQPMVDPKAILVNIAKDELIHTEENAVYYFKCVPEHIDKKCSNTNPATFRIGDVVEAQITFCAWTTKFTMTSVLRSLTMLDNTHSMVRTSHRLFSAGSFG</sequence>
<dbReference type="Proteomes" id="UP000790377">
    <property type="component" value="Unassembled WGS sequence"/>
</dbReference>
<gene>
    <name evidence="1" type="ORF">BJ138DRAFT_1020345</name>
</gene>
<keyword evidence="2" id="KW-1185">Reference proteome</keyword>
<feature type="non-terminal residue" evidence="1">
    <location>
        <position position="1"/>
    </location>
</feature>
<protein>
    <submittedName>
        <fullName evidence="1">Uncharacterized protein</fullName>
    </submittedName>
</protein>
<evidence type="ECO:0000313" key="2">
    <source>
        <dbReference type="Proteomes" id="UP000790377"/>
    </source>
</evidence>
<name>A0ACB7ZRB0_9AGAM</name>
<comment type="caution">
    <text evidence="1">The sequence shown here is derived from an EMBL/GenBank/DDBJ whole genome shotgun (WGS) entry which is preliminary data.</text>
</comment>